<keyword evidence="3" id="KW-1185">Reference proteome</keyword>
<dbReference type="EMBL" id="KQ982409">
    <property type="protein sequence ID" value="KYQ56776.1"/>
    <property type="molecule type" value="Genomic_DNA"/>
</dbReference>
<feature type="non-terminal residue" evidence="2">
    <location>
        <position position="1"/>
    </location>
</feature>
<sequence length="68" mass="7400">IQFSDLNFRQHVRAADAEDTCTTVGFPTLPLYASDIVILSITTLIPGLTTPDTDFSESYSFTGDTRVG</sequence>
<name>A0A151X8R9_9HYME</name>
<reference evidence="2 3" key="1">
    <citation type="submission" date="2015-09" db="EMBL/GenBank/DDBJ databases">
        <title>Trachymyrmex zeteki WGS genome.</title>
        <authorList>
            <person name="Nygaard S."/>
            <person name="Hu H."/>
            <person name="Boomsma J."/>
            <person name="Zhang G."/>
        </authorList>
    </citation>
    <scope>NUCLEOTIDE SEQUENCE [LARGE SCALE GENOMIC DNA]</scope>
    <source>
        <strain evidence="2">Tzet28-1</strain>
        <tissue evidence="2">Whole body</tissue>
    </source>
</reference>
<feature type="compositionally biased region" description="Polar residues" evidence="1">
    <location>
        <begin position="50"/>
        <end position="68"/>
    </location>
</feature>
<evidence type="ECO:0000313" key="3">
    <source>
        <dbReference type="Proteomes" id="UP000075809"/>
    </source>
</evidence>
<feature type="region of interest" description="Disordered" evidence="1">
    <location>
        <begin position="48"/>
        <end position="68"/>
    </location>
</feature>
<proteinExistence type="predicted"/>
<protein>
    <submittedName>
        <fullName evidence="2">Uncharacterized protein</fullName>
    </submittedName>
</protein>
<dbReference type="AlphaFoldDB" id="A0A151X8R9"/>
<evidence type="ECO:0000256" key="1">
    <source>
        <dbReference type="SAM" id="MobiDB-lite"/>
    </source>
</evidence>
<evidence type="ECO:0000313" key="2">
    <source>
        <dbReference type="EMBL" id="KYQ56776.1"/>
    </source>
</evidence>
<dbReference type="Proteomes" id="UP000075809">
    <property type="component" value="Unassembled WGS sequence"/>
</dbReference>
<gene>
    <name evidence="2" type="ORF">ALC60_04375</name>
</gene>
<accession>A0A151X8R9</accession>
<organism evidence="2 3">
    <name type="scientific">Mycetomoellerius zeteki</name>
    <dbReference type="NCBI Taxonomy" id="64791"/>
    <lineage>
        <taxon>Eukaryota</taxon>
        <taxon>Metazoa</taxon>
        <taxon>Ecdysozoa</taxon>
        <taxon>Arthropoda</taxon>
        <taxon>Hexapoda</taxon>
        <taxon>Insecta</taxon>
        <taxon>Pterygota</taxon>
        <taxon>Neoptera</taxon>
        <taxon>Endopterygota</taxon>
        <taxon>Hymenoptera</taxon>
        <taxon>Apocrita</taxon>
        <taxon>Aculeata</taxon>
        <taxon>Formicoidea</taxon>
        <taxon>Formicidae</taxon>
        <taxon>Myrmicinae</taxon>
        <taxon>Mycetomoellerius</taxon>
    </lineage>
</organism>